<accession>A0A383BW42</accession>
<evidence type="ECO:0000313" key="2">
    <source>
        <dbReference type="EMBL" id="SVE24142.1"/>
    </source>
</evidence>
<feature type="compositionally biased region" description="Basic and acidic residues" evidence="1">
    <location>
        <begin position="185"/>
        <end position="198"/>
    </location>
</feature>
<evidence type="ECO:0000256" key="1">
    <source>
        <dbReference type="SAM" id="MobiDB-lite"/>
    </source>
</evidence>
<reference evidence="2" key="1">
    <citation type="submission" date="2018-05" db="EMBL/GenBank/DDBJ databases">
        <authorList>
            <person name="Lanie J.A."/>
            <person name="Ng W.-L."/>
            <person name="Kazmierczak K.M."/>
            <person name="Andrzejewski T.M."/>
            <person name="Davidsen T.M."/>
            <person name="Wayne K.J."/>
            <person name="Tettelin H."/>
            <person name="Glass J.I."/>
            <person name="Rusch D."/>
            <person name="Podicherti R."/>
            <person name="Tsui H.-C.T."/>
            <person name="Winkler M.E."/>
        </authorList>
    </citation>
    <scope>NUCLEOTIDE SEQUENCE</scope>
</reference>
<proteinExistence type="predicted"/>
<dbReference type="AlphaFoldDB" id="A0A383BW42"/>
<name>A0A383BW42_9ZZZZ</name>
<feature type="region of interest" description="Disordered" evidence="1">
    <location>
        <begin position="174"/>
        <end position="198"/>
    </location>
</feature>
<sequence length="198" mass="22033">FSSLTGHDFHEMASHFDYILPKHYFWHRGNDGMYGTVARWVRQIAEWNPKLREADCFAVVKALMGLELPNTNSLADMDLGFPAEFFSEVVHSETRRALEAAGDDGKVIAWVSTGRNPHGGEPMTARELQGILEASQDAGLQRFLFQPDPDLSASEWTVISGMCGNLWKQHPDGYWPSGSTAPEAFGRDADESTGEDRS</sequence>
<feature type="non-terminal residue" evidence="2">
    <location>
        <position position="1"/>
    </location>
</feature>
<dbReference type="EMBL" id="UINC01203745">
    <property type="protein sequence ID" value="SVE24142.1"/>
    <property type="molecule type" value="Genomic_DNA"/>
</dbReference>
<gene>
    <name evidence="2" type="ORF">METZ01_LOCUS476996</name>
</gene>
<organism evidence="2">
    <name type="scientific">marine metagenome</name>
    <dbReference type="NCBI Taxonomy" id="408172"/>
    <lineage>
        <taxon>unclassified sequences</taxon>
        <taxon>metagenomes</taxon>
        <taxon>ecological metagenomes</taxon>
    </lineage>
</organism>
<protein>
    <submittedName>
        <fullName evidence="2">Uncharacterized protein</fullName>
    </submittedName>
</protein>